<keyword evidence="1" id="KW-1133">Transmembrane helix</keyword>
<reference evidence="2 3" key="1">
    <citation type="journal article" date="2016" name="Mol. Biol. Evol.">
        <title>Comparative Genomics of Early-Diverging Mushroom-Forming Fungi Provides Insights into the Origins of Lignocellulose Decay Capabilities.</title>
        <authorList>
            <person name="Nagy L.G."/>
            <person name="Riley R."/>
            <person name="Tritt A."/>
            <person name="Adam C."/>
            <person name="Daum C."/>
            <person name="Floudas D."/>
            <person name="Sun H."/>
            <person name="Yadav J.S."/>
            <person name="Pangilinan J."/>
            <person name="Larsson K.H."/>
            <person name="Matsuura K."/>
            <person name="Barry K."/>
            <person name="Labutti K."/>
            <person name="Kuo R."/>
            <person name="Ohm R.A."/>
            <person name="Bhattacharya S.S."/>
            <person name="Shirouzu T."/>
            <person name="Yoshinaga Y."/>
            <person name="Martin F.M."/>
            <person name="Grigoriev I.V."/>
            <person name="Hibbett D.S."/>
        </authorList>
    </citation>
    <scope>NUCLEOTIDE SEQUENCE [LARGE SCALE GENOMIC DNA]</scope>
    <source>
        <strain evidence="2 3">HHB12733</strain>
    </source>
</reference>
<evidence type="ECO:0008006" key="4">
    <source>
        <dbReference type="Google" id="ProtNLM"/>
    </source>
</evidence>
<organism evidence="2 3">
    <name type="scientific">Calocera cornea HHB12733</name>
    <dbReference type="NCBI Taxonomy" id="1353952"/>
    <lineage>
        <taxon>Eukaryota</taxon>
        <taxon>Fungi</taxon>
        <taxon>Dikarya</taxon>
        <taxon>Basidiomycota</taxon>
        <taxon>Agaricomycotina</taxon>
        <taxon>Dacrymycetes</taxon>
        <taxon>Dacrymycetales</taxon>
        <taxon>Dacrymycetaceae</taxon>
        <taxon>Calocera</taxon>
    </lineage>
</organism>
<dbReference type="AlphaFoldDB" id="A0A165CZA4"/>
<proteinExistence type="predicted"/>
<evidence type="ECO:0000313" key="3">
    <source>
        <dbReference type="Proteomes" id="UP000076842"/>
    </source>
</evidence>
<dbReference type="EMBL" id="KV424094">
    <property type="protein sequence ID" value="KZT51727.1"/>
    <property type="molecule type" value="Genomic_DNA"/>
</dbReference>
<gene>
    <name evidence="2" type="ORF">CALCODRAFT_442704</name>
</gene>
<feature type="transmembrane region" description="Helical" evidence="1">
    <location>
        <begin position="26"/>
        <end position="44"/>
    </location>
</feature>
<keyword evidence="1" id="KW-0812">Transmembrane</keyword>
<feature type="transmembrane region" description="Helical" evidence="1">
    <location>
        <begin position="91"/>
        <end position="109"/>
    </location>
</feature>
<dbReference type="STRING" id="1353952.A0A165CZA4"/>
<evidence type="ECO:0000313" key="2">
    <source>
        <dbReference type="EMBL" id="KZT51727.1"/>
    </source>
</evidence>
<dbReference type="Proteomes" id="UP000076842">
    <property type="component" value="Unassembled WGS sequence"/>
</dbReference>
<name>A0A165CZA4_9BASI</name>
<protein>
    <recommendedName>
        <fullName evidence="4">TLC domain-containing protein</fullName>
    </recommendedName>
</protein>
<keyword evidence="1" id="KW-0472">Membrane</keyword>
<evidence type="ECO:0000256" key="1">
    <source>
        <dbReference type="SAM" id="Phobius"/>
    </source>
</evidence>
<feature type="transmembrane region" description="Helical" evidence="1">
    <location>
        <begin position="65"/>
        <end position="85"/>
    </location>
</feature>
<feature type="transmembrane region" description="Helical" evidence="1">
    <location>
        <begin position="147"/>
        <end position="166"/>
    </location>
</feature>
<dbReference type="InParanoid" id="A0A165CZA4"/>
<keyword evidence="3" id="KW-1185">Reference proteome</keyword>
<dbReference type="OrthoDB" id="341353at2759"/>
<sequence length="217" mass="24244">MASLTQVLVFISGCGRYRSPSQRSSILTASSCGFMTVCSLPFFLDWVQSGGNLAAVQPRPALAETACVGLMAYMIFHLALGVLFYRRELLLGWHWIHHAIFTFVLSFAIRNHVAHYFVLAGTMEFPIYVMFVGFLEPSLRNDYLTAVTTFAFRIVFHLILLVQWCLPTNRLLVGSGINQWVPASLAITALPGHIQLCYSTVQRAIRSSKQKQALLSP</sequence>
<feature type="transmembrane region" description="Helical" evidence="1">
    <location>
        <begin position="116"/>
        <end position="135"/>
    </location>
</feature>
<accession>A0A165CZA4</accession>